<dbReference type="RefSeq" id="WP_060797118.1">
    <property type="nucleotide sequence ID" value="NZ_JAENRB010000002.1"/>
</dbReference>
<proteinExistence type="predicted"/>
<gene>
    <name evidence="1" type="ORF">HMPREF3222_03424</name>
</gene>
<reference evidence="1 2" key="1">
    <citation type="submission" date="2016-01" db="EMBL/GenBank/DDBJ databases">
        <authorList>
            <person name="Oliw E.H."/>
        </authorList>
    </citation>
    <scope>NUCLEOTIDE SEQUENCE [LARGE SCALE GENOMIC DNA]</scope>
    <source>
        <strain evidence="1 2">MJR7757A</strain>
    </source>
</reference>
<organism evidence="1 2">
    <name type="scientific">Clostridium perfringens</name>
    <dbReference type="NCBI Taxonomy" id="1502"/>
    <lineage>
        <taxon>Bacteria</taxon>
        <taxon>Bacillati</taxon>
        <taxon>Bacillota</taxon>
        <taxon>Clostridia</taxon>
        <taxon>Eubacteriales</taxon>
        <taxon>Clostridiaceae</taxon>
        <taxon>Clostridium</taxon>
    </lineage>
</organism>
<accession>A0A133MAE0</accession>
<name>A0A133MAE0_CLOPF</name>
<dbReference type="PATRIC" id="fig|1502.174.peg.3463"/>
<evidence type="ECO:0000313" key="2">
    <source>
        <dbReference type="Proteomes" id="UP000070646"/>
    </source>
</evidence>
<dbReference type="EMBL" id="LRPU01000273">
    <property type="protein sequence ID" value="KXA01032.1"/>
    <property type="molecule type" value="Genomic_DNA"/>
</dbReference>
<evidence type="ECO:0000313" key="1">
    <source>
        <dbReference type="EMBL" id="KXA01032.1"/>
    </source>
</evidence>
<sequence>MLVSNRFLRDSIFTTKFIEKKEHMQTRKIYLRNEEIKVNIQPITEKAIKTVWGSEIKAKWQMLSDKSLKVDDVVIFKNISYRIEDKKEWLTSTVYALIESDVIIHD</sequence>
<dbReference type="Proteomes" id="UP000070646">
    <property type="component" value="Unassembled WGS sequence"/>
</dbReference>
<comment type="caution">
    <text evidence="1">The sequence shown here is derived from an EMBL/GenBank/DDBJ whole genome shotgun (WGS) entry which is preliminary data.</text>
</comment>
<dbReference type="AlphaFoldDB" id="A0A133MAE0"/>
<protein>
    <submittedName>
        <fullName evidence="1">Uncharacterized protein</fullName>
    </submittedName>
</protein>